<feature type="compositionally biased region" description="Basic residues" evidence="1">
    <location>
        <begin position="288"/>
        <end position="297"/>
    </location>
</feature>
<feature type="region of interest" description="Disordered" evidence="1">
    <location>
        <begin position="337"/>
        <end position="398"/>
    </location>
</feature>
<gene>
    <name evidence="4" type="ORF">L210DRAFT_3391675</name>
</gene>
<proteinExistence type="predicted"/>
<evidence type="ECO:0000313" key="5">
    <source>
        <dbReference type="Proteomes" id="UP001194468"/>
    </source>
</evidence>
<feature type="transmembrane region" description="Helical" evidence="2">
    <location>
        <begin position="209"/>
        <end position="228"/>
    </location>
</feature>
<reference evidence="4" key="1">
    <citation type="submission" date="2019-10" db="EMBL/GenBank/DDBJ databases">
        <authorList>
            <consortium name="DOE Joint Genome Institute"/>
            <person name="Kuo A."/>
            <person name="Miyauchi S."/>
            <person name="Kiss E."/>
            <person name="Drula E."/>
            <person name="Kohler A."/>
            <person name="Sanchez-Garcia M."/>
            <person name="Andreopoulos B."/>
            <person name="Barry K.W."/>
            <person name="Bonito G."/>
            <person name="Buee M."/>
            <person name="Carver A."/>
            <person name="Chen C."/>
            <person name="Cichocki N."/>
            <person name="Clum A."/>
            <person name="Culley D."/>
            <person name="Crous P.W."/>
            <person name="Fauchery L."/>
            <person name="Girlanda M."/>
            <person name="Hayes R."/>
            <person name="Keri Z."/>
            <person name="LaButti K."/>
            <person name="Lipzen A."/>
            <person name="Lombard V."/>
            <person name="Magnuson J."/>
            <person name="Maillard F."/>
            <person name="Morin E."/>
            <person name="Murat C."/>
            <person name="Nolan M."/>
            <person name="Ohm R."/>
            <person name="Pangilinan J."/>
            <person name="Pereira M."/>
            <person name="Perotto S."/>
            <person name="Peter M."/>
            <person name="Riley R."/>
            <person name="Sitrit Y."/>
            <person name="Stielow B."/>
            <person name="Szollosi G."/>
            <person name="Zifcakova L."/>
            <person name="Stursova M."/>
            <person name="Spatafora J.W."/>
            <person name="Tedersoo L."/>
            <person name="Vaario L.-M."/>
            <person name="Yamada A."/>
            <person name="Yan M."/>
            <person name="Wang P."/>
            <person name="Xu J."/>
            <person name="Bruns T."/>
            <person name="Baldrian P."/>
            <person name="Vilgalys R."/>
            <person name="Henrissat B."/>
            <person name="Grigoriev I.V."/>
            <person name="Hibbett D."/>
            <person name="Nagy L.G."/>
            <person name="Martin F.M."/>
        </authorList>
    </citation>
    <scope>NUCLEOTIDE SEQUENCE</scope>
    <source>
        <strain evidence="4">BED1</strain>
    </source>
</reference>
<comment type="caution">
    <text evidence="4">The sequence shown here is derived from an EMBL/GenBank/DDBJ whole genome shotgun (WGS) entry which is preliminary data.</text>
</comment>
<evidence type="ECO:0000256" key="2">
    <source>
        <dbReference type="SAM" id="Phobius"/>
    </source>
</evidence>
<evidence type="ECO:0000313" key="4">
    <source>
        <dbReference type="EMBL" id="KAF8445631.1"/>
    </source>
</evidence>
<keyword evidence="2" id="KW-0472">Membrane</keyword>
<feature type="transmembrane region" description="Helical" evidence="2">
    <location>
        <begin position="234"/>
        <end position="255"/>
    </location>
</feature>
<dbReference type="Proteomes" id="UP001194468">
    <property type="component" value="Unassembled WGS sequence"/>
</dbReference>
<accession>A0AAD4C0V2</accession>
<keyword evidence="5" id="KW-1185">Reference proteome</keyword>
<name>A0AAD4C0V2_BOLED</name>
<dbReference type="AlphaFoldDB" id="A0AAD4C0V2"/>
<evidence type="ECO:0000259" key="3">
    <source>
        <dbReference type="Pfam" id="PF20151"/>
    </source>
</evidence>
<feature type="transmembrane region" description="Helical" evidence="2">
    <location>
        <begin position="12"/>
        <end position="29"/>
    </location>
</feature>
<keyword evidence="2" id="KW-0812">Transmembrane</keyword>
<evidence type="ECO:0000256" key="1">
    <source>
        <dbReference type="SAM" id="MobiDB-lite"/>
    </source>
</evidence>
<keyword evidence="2" id="KW-1133">Transmembrane helix</keyword>
<feature type="compositionally biased region" description="Basic and acidic residues" evidence="1">
    <location>
        <begin position="389"/>
        <end position="398"/>
    </location>
</feature>
<organism evidence="4 5">
    <name type="scientific">Boletus edulis BED1</name>
    <dbReference type="NCBI Taxonomy" id="1328754"/>
    <lineage>
        <taxon>Eukaryota</taxon>
        <taxon>Fungi</taxon>
        <taxon>Dikarya</taxon>
        <taxon>Basidiomycota</taxon>
        <taxon>Agaricomycotina</taxon>
        <taxon>Agaricomycetes</taxon>
        <taxon>Agaricomycetidae</taxon>
        <taxon>Boletales</taxon>
        <taxon>Boletineae</taxon>
        <taxon>Boletaceae</taxon>
        <taxon>Boletoideae</taxon>
        <taxon>Boletus</taxon>
    </lineage>
</organism>
<feature type="transmembrane region" description="Helical" evidence="2">
    <location>
        <begin position="165"/>
        <end position="188"/>
    </location>
</feature>
<dbReference type="EMBL" id="WHUW01000005">
    <property type="protein sequence ID" value="KAF8445631.1"/>
    <property type="molecule type" value="Genomic_DNA"/>
</dbReference>
<feature type="region of interest" description="Disordered" evidence="1">
    <location>
        <begin position="276"/>
        <end position="297"/>
    </location>
</feature>
<feature type="domain" description="DUF6533" evidence="3">
    <location>
        <begin position="20"/>
        <end position="60"/>
    </location>
</feature>
<feature type="transmembrane region" description="Helical" evidence="2">
    <location>
        <begin position="49"/>
        <end position="70"/>
    </location>
</feature>
<protein>
    <recommendedName>
        <fullName evidence="3">DUF6533 domain-containing protein</fullName>
    </recommendedName>
</protein>
<dbReference type="InterPro" id="IPR045340">
    <property type="entry name" value="DUF6533"/>
</dbReference>
<feature type="transmembrane region" description="Helical" evidence="2">
    <location>
        <begin position="113"/>
        <end position="131"/>
    </location>
</feature>
<dbReference type="Pfam" id="PF20151">
    <property type="entry name" value="DUF6533"/>
    <property type="match status" value="1"/>
</dbReference>
<sequence>MGDTIETAQHFIYVTQVYFCYAVVVWDWIISLPREWRFIWKTTWTPVKIAYLFCRYWVIVVVPYLLYAFVTNHTQEVCEKIYKIPVALAMWNQVGSESVLLIRTYAFFKRNTYVLLGLVCALAGVVAYQLYVDASQMILLPFVTPPYVSKEGPCFPASKPHSAHLLGFFIAPLLFDTLVTAMTVWQAFHIRIRNGGANSKLIQTFLREGVFYYILISIANLINGIFYLQPRQVISALNIPLSVMMAPLLACRLILDLRERGAEDSHSEGVGVFATKSGVTTSSNGPPHVKRGGLGIRHRGPGSTIASNVMLSTIGSIQPDLEAAEVELDEMHFESGMGFAGDSSRTLGSLDHTSPAPAYNSVEMGSPAGRDSISDGGELESGAMSGIRVDVEKTTMTT</sequence>
<reference evidence="4" key="2">
    <citation type="journal article" date="2020" name="Nat. Commun.">
        <title>Large-scale genome sequencing of mycorrhizal fungi provides insights into the early evolution of symbiotic traits.</title>
        <authorList>
            <person name="Miyauchi S."/>
            <person name="Kiss E."/>
            <person name="Kuo A."/>
            <person name="Drula E."/>
            <person name="Kohler A."/>
            <person name="Sanchez-Garcia M."/>
            <person name="Morin E."/>
            <person name="Andreopoulos B."/>
            <person name="Barry K.W."/>
            <person name="Bonito G."/>
            <person name="Buee M."/>
            <person name="Carver A."/>
            <person name="Chen C."/>
            <person name="Cichocki N."/>
            <person name="Clum A."/>
            <person name="Culley D."/>
            <person name="Crous P.W."/>
            <person name="Fauchery L."/>
            <person name="Girlanda M."/>
            <person name="Hayes R.D."/>
            <person name="Keri Z."/>
            <person name="LaButti K."/>
            <person name="Lipzen A."/>
            <person name="Lombard V."/>
            <person name="Magnuson J."/>
            <person name="Maillard F."/>
            <person name="Murat C."/>
            <person name="Nolan M."/>
            <person name="Ohm R.A."/>
            <person name="Pangilinan J."/>
            <person name="Pereira M.F."/>
            <person name="Perotto S."/>
            <person name="Peter M."/>
            <person name="Pfister S."/>
            <person name="Riley R."/>
            <person name="Sitrit Y."/>
            <person name="Stielow J.B."/>
            <person name="Szollosi G."/>
            <person name="Zifcakova L."/>
            <person name="Stursova M."/>
            <person name="Spatafora J.W."/>
            <person name="Tedersoo L."/>
            <person name="Vaario L.M."/>
            <person name="Yamada A."/>
            <person name="Yan M."/>
            <person name="Wang P."/>
            <person name="Xu J."/>
            <person name="Bruns T."/>
            <person name="Baldrian P."/>
            <person name="Vilgalys R."/>
            <person name="Dunand C."/>
            <person name="Henrissat B."/>
            <person name="Grigoriev I.V."/>
            <person name="Hibbett D."/>
            <person name="Nagy L.G."/>
            <person name="Martin F.M."/>
        </authorList>
    </citation>
    <scope>NUCLEOTIDE SEQUENCE</scope>
    <source>
        <strain evidence="4">BED1</strain>
    </source>
</reference>